<dbReference type="RefSeq" id="WP_074023747.1">
    <property type="nucleotide sequence ID" value="NZ_CAWNAG010000046.1"/>
</dbReference>
<dbReference type="AlphaFoldDB" id="A0A1Q5TQV0"/>
<keyword evidence="2" id="KW-1185">Reference proteome</keyword>
<organism evidence="1 2">
    <name type="scientific">Xenorhabdus eapokensis</name>
    <dbReference type="NCBI Taxonomy" id="1873482"/>
    <lineage>
        <taxon>Bacteria</taxon>
        <taxon>Pseudomonadati</taxon>
        <taxon>Pseudomonadota</taxon>
        <taxon>Gammaproteobacteria</taxon>
        <taxon>Enterobacterales</taxon>
        <taxon>Morganellaceae</taxon>
        <taxon>Xenorhabdus</taxon>
    </lineage>
</organism>
<dbReference type="STRING" id="1873482.Xedl_02228"/>
<comment type="caution">
    <text evidence="1">The sequence shown here is derived from an EMBL/GenBank/DDBJ whole genome shotgun (WGS) entry which is preliminary data.</text>
</comment>
<proteinExistence type="predicted"/>
<accession>A0A1Q5TQV0</accession>
<gene>
    <name evidence="1" type="ORF">Xedl_02228</name>
</gene>
<name>A0A1Q5TQV0_9GAMM</name>
<sequence length="90" mass="10497">MNNEFNEESCAAYINKISPREIAYTAELEITDFIDNGERALAFGKIFNDSKKRFNDGDEIITSQVRNAKTYKDCRYIITQNSIYKIRETK</sequence>
<dbReference type="EMBL" id="MKGQ01000014">
    <property type="protein sequence ID" value="OKP02577.1"/>
    <property type="molecule type" value="Genomic_DNA"/>
</dbReference>
<dbReference type="Proteomes" id="UP000186268">
    <property type="component" value="Unassembled WGS sequence"/>
</dbReference>
<protein>
    <submittedName>
        <fullName evidence="1">Uncharacterized protein</fullName>
    </submittedName>
</protein>
<evidence type="ECO:0000313" key="1">
    <source>
        <dbReference type="EMBL" id="OKP02577.1"/>
    </source>
</evidence>
<evidence type="ECO:0000313" key="2">
    <source>
        <dbReference type="Proteomes" id="UP000186268"/>
    </source>
</evidence>
<dbReference type="OrthoDB" id="6447207at2"/>
<reference evidence="1 2" key="1">
    <citation type="submission" date="2016-09" db="EMBL/GenBank/DDBJ databases">
        <title>Xenorhabdus thuongxuanensis sp. nov. and Xenorhabdus eapokensis sp. nov., isolated from Steinernema species.</title>
        <authorList>
            <person name="Kaempfer P."/>
            <person name="Tobias N.J."/>
            <person name="Phan Ke L."/>
            <person name="Bode H.B."/>
            <person name="Glaeser S.P."/>
        </authorList>
    </citation>
    <scope>NUCLEOTIDE SEQUENCE [LARGE SCALE GENOMIC DNA]</scope>
    <source>
        <strain evidence="1 2">DL20</strain>
    </source>
</reference>